<gene>
    <name evidence="12" type="ordered locus">AM1_5638</name>
</gene>
<keyword evidence="7" id="KW-0902">Two-component regulatory system</keyword>
<dbReference type="PROSITE" id="PS50109">
    <property type="entry name" value="HIS_KIN"/>
    <property type="match status" value="1"/>
</dbReference>
<protein>
    <recommendedName>
        <fullName evidence="8">Circadian input-output histidine kinase CikA</fullName>
        <ecNumber evidence="3">2.7.13.3</ecNumber>
    </recommendedName>
</protein>
<dbReference type="InterPro" id="IPR007890">
    <property type="entry name" value="CHASE2"/>
</dbReference>
<dbReference type="eggNOG" id="COG4252">
    <property type="taxonomic scope" value="Bacteria"/>
</dbReference>
<evidence type="ECO:0000256" key="7">
    <source>
        <dbReference type="ARBA" id="ARBA00023012"/>
    </source>
</evidence>
<dbReference type="CDD" id="cd16922">
    <property type="entry name" value="HATPase_EvgS-ArcB-TorS-like"/>
    <property type="match status" value="1"/>
</dbReference>
<dbReference type="PANTHER" id="PTHR43711:SF29">
    <property type="entry name" value="HISTIDINE KINASE"/>
    <property type="match status" value="1"/>
</dbReference>
<keyword evidence="9" id="KW-0175">Coiled coil</keyword>
<proteinExistence type="inferred from homology"/>
<evidence type="ECO:0000256" key="4">
    <source>
        <dbReference type="ARBA" id="ARBA00022553"/>
    </source>
</evidence>
<dbReference type="Pfam" id="PF05226">
    <property type="entry name" value="CHASE2"/>
    <property type="match status" value="1"/>
</dbReference>
<dbReference type="PRINTS" id="PR00344">
    <property type="entry name" value="BCTRLSENSOR"/>
</dbReference>
<keyword evidence="13" id="KW-1185">Reference proteome</keyword>
<dbReference type="EC" id="2.7.13.3" evidence="3"/>
<evidence type="ECO:0000256" key="1">
    <source>
        <dbReference type="ARBA" id="ARBA00000085"/>
    </source>
</evidence>
<keyword evidence="5" id="KW-0808">Transferase</keyword>
<dbReference type="SUPFAM" id="SSF47384">
    <property type="entry name" value="Homodimeric domain of signal transducing histidine kinase"/>
    <property type="match status" value="1"/>
</dbReference>
<dbReference type="eggNOG" id="COG2205">
    <property type="taxonomic scope" value="Bacteria"/>
</dbReference>
<dbReference type="PANTHER" id="PTHR43711">
    <property type="entry name" value="TWO-COMPONENT HISTIDINE KINASE"/>
    <property type="match status" value="1"/>
</dbReference>
<dbReference type="Pfam" id="PF02518">
    <property type="entry name" value="HATPase_c"/>
    <property type="match status" value="1"/>
</dbReference>
<keyword evidence="10" id="KW-1133">Transmembrane helix</keyword>
<dbReference type="SMART" id="SM01080">
    <property type="entry name" value="CHASE2"/>
    <property type="match status" value="1"/>
</dbReference>
<dbReference type="InterPro" id="IPR036890">
    <property type="entry name" value="HATPase_C_sf"/>
</dbReference>
<dbReference type="STRING" id="329726.AM1_5638"/>
<dbReference type="OrthoDB" id="569347at2"/>
<dbReference type="Proteomes" id="UP000000268">
    <property type="component" value="Chromosome"/>
</dbReference>
<evidence type="ECO:0000313" key="12">
    <source>
        <dbReference type="EMBL" id="ABW30588.1"/>
    </source>
</evidence>
<comment type="catalytic activity">
    <reaction evidence="1">
        <text>ATP + protein L-histidine = ADP + protein N-phospho-L-histidine.</text>
        <dbReference type="EC" id="2.7.13.3"/>
    </reaction>
</comment>
<dbReference type="InterPro" id="IPR036097">
    <property type="entry name" value="HisK_dim/P_sf"/>
</dbReference>
<comment type="similarity">
    <text evidence="2">In the N-terminal section; belongs to the phytochrome family.</text>
</comment>
<dbReference type="SMART" id="SM00387">
    <property type="entry name" value="HATPase_c"/>
    <property type="match status" value="1"/>
</dbReference>
<dbReference type="SUPFAM" id="SSF55874">
    <property type="entry name" value="ATPase domain of HSP90 chaperone/DNA topoisomerase II/histidine kinase"/>
    <property type="match status" value="1"/>
</dbReference>
<dbReference type="InterPro" id="IPR003594">
    <property type="entry name" value="HATPase_dom"/>
</dbReference>
<dbReference type="FunFam" id="3.30.565.10:FF:000010">
    <property type="entry name" value="Sensor histidine kinase RcsC"/>
    <property type="match status" value="1"/>
</dbReference>
<dbReference type="SMART" id="SM00388">
    <property type="entry name" value="HisKA"/>
    <property type="match status" value="1"/>
</dbReference>
<dbReference type="Pfam" id="PF00512">
    <property type="entry name" value="HisKA"/>
    <property type="match status" value="1"/>
</dbReference>
<evidence type="ECO:0000256" key="3">
    <source>
        <dbReference type="ARBA" id="ARBA00012438"/>
    </source>
</evidence>
<evidence type="ECO:0000256" key="2">
    <source>
        <dbReference type="ARBA" id="ARBA00006402"/>
    </source>
</evidence>
<dbReference type="InterPro" id="IPR003661">
    <property type="entry name" value="HisK_dim/P_dom"/>
</dbReference>
<organism evidence="12 13">
    <name type="scientific">Acaryochloris marina (strain MBIC 11017)</name>
    <dbReference type="NCBI Taxonomy" id="329726"/>
    <lineage>
        <taxon>Bacteria</taxon>
        <taxon>Bacillati</taxon>
        <taxon>Cyanobacteriota</taxon>
        <taxon>Cyanophyceae</taxon>
        <taxon>Acaryochloridales</taxon>
        <taxon>Acaryochloridaceae</taxon>
        <taxon>Acaryochloris</taxon>
    </lineage>
</organism>
<evidence type="ECO:0000256" key="8">
    <source>
        <dbReference type="ARBA" id="ARBA00074306"/>
    </source>
</evidence>
<dbReference type="InterPro" id="IPR005467">
    <property type="entry name" value="His_kinase_dom"/>
</dbReference>
<reference evidence="12 13" key="1">
    <citation type="journal article" date="2008" name="Proc. Natl. Acad. Sci. U.S.A.">
        <title>Niche adaptation and genome expansion in the chlorophyll d-producing cyanobacterium Acaryochloris marina.</title>
        <authorList>
            <person name="Swingley W.D."/>
            <person name="Chen M."/>
            <person name="Cheung P.C."/>
            <person name="Conrad A.L."/>
            <person name="Dejesa L.C."/>
            <person name="Hao J."/>
            <person name="Honchak B.M."/>
            <person name="Karbach L.E."/>
            <person name="Kurdoglu A."/>
            <person name="Lahiri S."/>
            <person name="Mastrian S.D."/>
            <person name="Miyashita H."/>
            <person name="Page L."/>
            <person name="Ramakrishna P."/>
            <person name="Satoh S."/>
            <person name="Sattley W.M."/>
            <person name="Shimada Y."/>
            <person name="Taylor H.L."/>
            <person name="Tomo T."/>
            <person name="Tsuchiya T."/>
            <person name="Wang Z.T."/>
            <person name="Raymond J."/>
            <person name="Mimuro M."/>
            <person name="Blankenship R.E."/>
            <person name="Touchman J.W."/>
        </authorList>
    </citation>
    <scope>NUCLEOTIDE SEQUENCE [LARGE SCALE GENOMIC DNA]</scope>
    <source>
        <strain evidence="13">MBIC 11017</strain>
    </source>
</reference>
<evidence type="ECO:0000256" key="10">
    <source>
        <dbReference type="SAM" id="Phobius"/>
    </source>
</evidence>
<dbReference type="Gene3D" id="3.30.565.10">
    <property type="entry name" value="Histidine kinase-like ATPase, C-terminal domain"/>
    <property type="match status" value="1"/>
</dbReference>
<keyword evidence="4" id="KW-0597">Phosphoprotein</keyword>
<feature type="transmembrane region" description="Helical" evidence="10">
    <location>
        <begin position="366"/>
        <end position="389"/>
    </location>
</feature>
<evidence type="ECO:0000256" key="6">
    <source>
        <dbReference type="ARBA" id="ARBA00022777"/>
    </source>
</evidence>
<keyword evidence="6" id="KW-0418">Kinase</keyword>
<feature type="transmembrane region" description="Helical" evidence="10">
    <location>
        <begin position="339"/>
        <end position="359"/>
    </location>
</feature>
<dbReference type="Gene3D" id="1.10.287.130">
    <property type="match status" value="1"/>
</dbReference>
<dbReference type="HOGENOM" id="CLU_009478_0_0_3"/>
<dbReference type="InterPro" id="IPR050736">
    <property type="entry name" value="Sensor_HK_Regulatory"/>
</dbReference>
<dbReference type="EMBL" id="CP000828">
    <property type="protein sequence ID" value="ABW30588.1"/>
    <property type="molecule type" value="Genomic_DNA"/>
</dbReference>
<evidence type="ECO:0000259" key="11">
    <source>
        <dbReference type="PROSITE" id="PS50109"/>
    </source>
</evidence>
<dbReference type="GO" id="GO:0000155">
    <property type="term" value="F:phosphorelay sensor kinase activity"/>
    <property type="evidence" value="ECO:0007669"/>
    <property type="project" value="InterPro"/>
</dbReference>
<dbReference type="AlphaFoldDB" id="B0CF72"/>
<accession>B0CF72</accession>
<dbReference type="RefSeq" id="WP_012165808.1">
    <property type="nucleotide sequence ID" value="NC_009925.1"/>
</dbReference>
<evidence type="ECO:0000313" key="13">
    <source>
        <dbReference type="Proteomes" id="UP000000268"/>
    </source>
</evidence>
<evidence type="ECO:0000256" key="9">
    <source>
        <dbReference type="SAM" id="Coils"/>
    </source>
</evidence>
<keyword evidence="10" id="KW-0812">Transmembrane</keyword>
<feature type="coiled-coil region" evidence="9">
    <location>
        <begin position="420"/>
        <end position="468"/>
    </location>
</feature>
<name>B0CF72_ACAM1</name>
<keyword evidence="10" id="KW-0472">Membrane</keyword>
<dbReference type="InterPro" id="IPR004358">
    <property type="entry name" value="Sig_transdc_His_kin-like_C"/>
</dbReference>
<evidence type="ECO:0000256" key="5">
    <source>
        <dbReference type="ARBA" id="ARBA00022679"/>
    </source>
</evidence>
<feature type="domain" description="Histidine kinase" evidence="11">
    <location>
        <begin position="475"/>
        <end position="695"/>
    </location>
</feature>
<sequence length="805" mass="89252">MKSEIWHKLRQPLAPLKLVALPSLLILGLILGGRWAGTFQSWELQVLDLFLKYQPTETQDKRILLVTIDEDSIRSIGRYPIPDQYLAQSLNILQEHEPRAIGLDLFRDIPVEPGSADLATAFQEMENLFGIDKILDENKKELDENQSERVNPPPGLPLDRVGFADAPVDLDGSQRRVMLGTQTKKQVFRYSLALLLAEKFLIAQNIHLDNGINDPVAMRFKSAEIPRIRPNFGGYIRTNTGNADVQMLLNFRNHPKAFETVSFHKLLSGNVSPDSVRNRIVLIGITTPSFQDYSPAAIPSIISPKANWVYGIEIHAHAISQILSATLDQRPLISTWPDWIEYLCILGGGLVGIIVAAYIHSPRYTILAIALSALLVSGISYLALLWGWWLPVVPTLASFLLISLSLDAFYQYDRFIQTKVKAQQQTLRILEQAKTDLEIQVAQRTSELQQSNLELSQAKEAAEMASRAKGKFLAKMSHELRTPLNAILGFSQMMAQDTTLSEANHKRNRLINQSGEHLLGLINDILSLAKLESGKQELREGPFQLSTLLETVEGIFRLRIEQKGLAFRVKATPDLPPYLFGDAQKLRQVLINLLSNALKFTPAGHIFLRIGSIPTPAGLTLRFEIEDTGEGIAASELHKLFVPFEQTESGEKSKAGTGLGLPISQQFAQLMGGDIKVSSQVGQGTTFTFTAQVTIAESDSDASLQNIADGVAPPPPPNDRVEPEALPSAVISSEIIDQALGSMSANWLDELHHAALRLKGKQVIQLLSEMPPEYESASQYLIELAENYEYAHITEVTTKLTQDKP</sequence>
<dbReference type="CDD" id="cd00082">
    <property type="entry name" value="HisKA"/>
    <property type="match status" value="1"/>
</dbReference>
<dbReference type="KEGG" id="amr:AM1_5638"/>